<proteinExistence type="predicted"/>
<keyword evidence="1" id="KW-0472">Membrane</keyword>
<dbReference type="RefSeq" id="WP_179583251.1">
    <property type="nucleotide sequence ID" value="NZ_JACBYR010000001.1"/>
</dbReference>
<feature type="transmembrane region" description="Helical" evidence="1">
    <location>
        <begin position="462"/>
        <end position="483"/>
    </location>
</feature>
<feature type="transmembrane region" description="Helical" evidence="1">
    <location>
        <begin position="495"/>
        <end position="516"/>
    </location>
</feature>
<feature type="transmembrane region" description="Helical" evidence="1">
    <location>
        <begin position="396"/>
        <end position="418"/>
    </location>
</feature>
<dbReference type="PANTHER" id="PTHR34219">
    <property type="entry name" value="IRON-REGULATED INNER MEMBRANE PROTEIN-RELATED"/>
    <property type="match status" value="1"/>
</dbReference>
<organism evidence="2 3">
    <name type="scientific">Pigmentiphaga litoralis</name>
    <dbReference type="NCBI Taxonomy" id="516702"/>
    <lineage>
        <taxon>Bacteria</taxon>
        <taxon>Pseudomonadati</taxon>
        <taxon>Pseudomonadota</taxon>
        <taxon>Betaproteobacteria</taxon>
        <taxon>Burkholderiales</taxon>
        <taxon>Alcaligenaceae</taxon>
        <taxon>Pigmentiphaga</taxon>
    </lineage>
</organism>
<reference evidence="2 3" key="1">
    <citation type="submission" date="2020-07" db="EMBL/GenBank/DDBJ databases">
        <title>Genomic Encyclopedia of Type Strains, Phase IV (KMG-V): Genome sequencing to study the core and pangenomes of soil and plant-associated prokaryotes.</title>
        <authorList>
            <person name="Whitman W."/>
        </authorList>
    </citation>
    <scope>NUCLEOTIDE SEQUENCE [LARGE SCALE GENOMIC DNA]</scope>
    <source>
        <strain evidence="2 3">SAS40</strain>
    </source>
</reference>
<evidence type="ECO:0000313" key="3">
    <source>
        <dbReference type="Proteomes" id="UP000542125"/>
    </source>
</evidence>
<feature type="transmembrane region" description="Helical" evidence="1">
    <location>
        <begin position="186"/>
        <end position="212"/>
    </location>
</feature>
<dbReference type="Pfam" id="PF03929">
    <property type="entry name" value="PepSY_TM"/>
    <property type="match status" value="1"/>
</dbReference>
<keyword evidence="1" id="KW-1133">Transmembrane helix</keyword>
<dbReference type="InterPro" id="IPR005625">
    <property type="entry name" value="PepSY-ass_TM"/>
</dbReference>
<dbReference type="EMBL" id="JACBYR010000001">
    <property type="protein sequence ID" value="NYE81318.1"/>
    <property type="molecule type" value="Genomic_DNA"/>
</dbReference>
<feature type="transmembrane region" description="Helical" evidence="1">
    <location>
        <begin position="144"/>
        <end position="165"/>
    </location>
</feature>
<comment type="caution">
    <text evidence="2">The sequence shown here is derived from an EMBL/GenBank/DDBJ whole genome shotgun (WGS) entry which is preliminary data.</text>
</comment>
<dbReference type="AlphaFoldDB" id="A0A7Y9IQV5"/>
<keyword evidence="1" id="KW-0812">Transmembrane</keyword>
<dbReference type="Proteomes" id="UP000542125">
    <property type="component" value="Unassembled WGS sequence"/>
</dbReference>
<feature type="transmembrane region" description="Helical" evidence="1">
    <location>
        <begin position="354"/>
        <end position="375"/>
    </location>
</feature>
<protein>
    <submittedName>
        <fullName evidence="2">Putative iron-regulated membrane protein</fullName>
    </submittedName>
</protein>
<evidence type="ECO:0000256" key="1">
    <source>
        <dbReference type="SAM" id="Phobius"/>
    </source>
</evidence>
<feature type="transmembrane region" description="Helical" evidence="1">
    <location>
        <begin position="430"/>
        <end position="450"/>
    </location>
</feature>
<gene>
    <name evidence="2" type="ORF">FHW18_000589</name>
</gene>
<accession>A0A7Y9IQV5</accession>
<feature type="transmembrane region" description="Helical" evidence="1">
    <location>
        <begin position="12"/>
        <end position="36"/>
    </location>
</feature>
<evidence type="ECO:0000313" key="2">
    <source>
        <dbReference type="EMBL" id="NYE81318.1"/>
    </source>
</evidence>
<name>A0A7Y9IQV5_9BURK</name>
<dbReference type="PANTHER" id="PTHR34219:SF4">
    <property type="entry name" value="PEPSY DOMAIN-CONTAINING PROTEIN"/>
    <property type="match status" value="1"/>
</dbReference>
<sequence length="539" mass="58122">MKAHFRQSMAWLHTWCGLVCGWLLCAIFLTGTLSVFRDEITRWMEAEPVVVAHASSTGPAAAEQVAMGTAYLAAQAADARFWRIELPKREGAPLNVFWRIGTTNQQAALDPQTGQVADIPAARKTTGGGHFVKFHYSLQADVPGFYVVGVLSAGMLIALISGVVIHKKIFIDFFTFRWGKGQRSWLDAHNATAVLTLPFLFMIVYTGLAIFYTSYVPMPMETVYGNDGKAFSRFEADVASHAPAHGIAPLGALSLRDLSRPLAVAETVLGRPIGRVLIDRPASADPKVRFFGAKTDTGDSPRLLNAEGSITFSAAKGAVTAFDASDPMPFSIHDIHRATEYLHRVAFGGAVMQWLYFLSGLAGTAMMITGSLLFSTKRRLKHDHAFGAATPYLYRAIESLNVALIAGSAIASIAYFYGNRLIPADVIGRAPMEIRVFFWVWLATLVHAVVRPPQRAWVEQAAAGAMLCACLPLLNAITTGQHLGVYVAAGDWARAGVEITSLGFAMLLAAIAYRAARAPVAVKRKAPAVRPASAQAASS</sequence>
<keyword evidence="3" id="KW-1185">Reference proteome</keyword>